<keyword evidence="2" id="KW-1185">Reference proteome</keyword>
<evidence type="ECO:0000313" key="2">
    <source>
        <dbReference type="Proteomes" id="UP000199034"/>
    </source>
</evidence>
<accession>A0A1G6LAM1</accession>
<reference evidence="1 2" key="1">
    <citation type="submission" date="2016-10" db="EMBL/GenBank/DDBJ databases">
        <authorList>
            <person name="de Groot N.N."/>
        </authorList>
    </citation>
    <scope>NUCLEOTIDE SEQUENCE [LARGE SCALE GENOMIC DNA]</scope>
    <source>
        <strain evidence="1 2">CGMCC 4.6858</strain>
    </source>
</reference>
<dbReference type="STRING" id="1045774.SAMN05421872_102164"/>
<evidence type="ECO:0000313" key="1">
    <source>
        <dbReference type="EMBL" id="SDC39795.1"/>
    </source>
</evidence>
<organism evidence="1 2">
    <name type="scientific">Nocardioides lianchengensis</name>
    <dbReference type="NCBI Taxonomy" id="1045774"/>
    <lineage>
        <taxon>Bacteria</taxon>
        <taxon>Bacillati</taxon>
        <taxon>Actinomycetota</taxon>
        <taxon>Actinomycetes</taxon>
        <taxon>Propionibacteriales</taxon>
        <taxon>Nocardioidaceae</taxon>
        <taxon>Nocardioides</taxon>
    </lineage>
</organism>
<dbReference type="EMBL" id="FMZM01000002">
    <property type="protein sequence ID" value="SDC39795.1"/>
    <property type="molecule type" value="Genomic_DNA"/>
</dbReference>
<sequence length="44" mass="4852">MKESTMTGELEMHWISVLGPDGRTRMEARWLVVGEADALAPHAA</sequence>
<gene>
    <name evidence="1" type="ORF">SAMN05421872_102164</name>
</gene>
<dbReference type="RefSeq" id="WP_257024109.1">
    <property type="nucleotide sequence ID" value="NZ_FMZM01000002.1"/>
</dbReference>
<name>A0A1G6LAM1_9ACTN</name>
<dbReference type="Proteomes" id="UP000199034">
    <property type="component" value="Unassembled WGS sequence"/>
</dbReference>
<dbReference type="AlphaFoldDB" id="A0A1G6LAM1"/>
<protein>
    <submittedName>
        <fullName evidence="1">Uncharacterized protein</fullName>
    </submittedName>
</protein>
<proteinExistence type="predicted"/>